<dbReference type="AlphaFoldDB" id="A0A1X2GMA3"/>
<keyword evidence="9" id="KW-1185">Reference proteome</keyword>
<dbReference type="InterPro" id="IPR036259">
    <property type="entry name" value="MFS_trans_sf"/>
</dbReference>
<feature type="transmembrane region" description="Helical" evidence="6">
    <location>
        <begin position="103"/>
        <end position="123"/>
    </location>
</feature>
<dbReference type="InterPro" id="IPR011701">
    <property type="entry name" value="MFS"/>
</dbReference>
<protein>
    <submittedName>
        <fullName evidence="8">MFS general substrate transporter</fullName>
    </submittedName>
</protein>
<dbReference type="InterPro" id="IPR020846">
    <property type="entry name" value="MFS_dom"/>
</dbReference>
<dbReference type="Pfam" id="PF07690">
    <property type="entry name" value="MFS_1"/>
    <property type="match status" value="1"/>
</dbReference>
<evidence type="ECO:0000256" key="3">
    <source>
        <dbReference type="ARBA" id="ARBA00022692"/>
    </source>
</evidence>
<comment type="subcellular location">
    <subcellularLocation>
        <location evidence="1">Membrane</location>
        <topology evidence="1">Multi-pass membrane protein</topology>
    </subcellularLocation>
</comment>
<feature type="transmembrane region" description="Helical" evidence="6">
    <location>
        <begin position="163"/>
        <end position="184"/>
    </location>
</feature>
<feature type="transmembrane region" description="Helical" evidence="6">
    <location>
        <begin position="419"/>
        <end position="442"/>
    </location>
</feature>
<feature type="transmembrane region" description="Helical" evidence="6">
    <location>
        <begin position="190"/>
        <end position="211"/>
    </location>
</feature>
<keyword evidence="3 6" id="KW-0812">Transmembrane</keyword>
<dbReference type="PANTHER" id="PTHR23502">
    <property type="entry name" value="MAJOR FACILITATOR SUPERFAMILY"/>
    <property type="match status" value="1"/>
</dbReference>
<dbReference type="EMBL" id="MCGT01000009">
    <property type="protein sequence ID" value="ORX56937.1"/>
    <property type="molecule type" value="Genomic_DNA"/>
</dbReference>
<feature type="transmembrane region" description="Helical" evidence="6">
    <location>
        <begin position="36"/>
        <end position="59"/>
    </location>
</feature>
<dbReference type="PANTHER" id="PTHR23502:SF132">
    <property type="entry name" value="POLYAMINE TRANSPORTER 2-RELATED"/>
    <property type="match status" value="1"/>
</dbReference>
<dbReference type="Proteomes" id="UP000242146">
    <property type="component" value="Unassembled WGS sequence"/>
</dbReference>
<comment type="caution">
    <text evidence="8">The sequence shown here is derived from an EMBL/GenBank/DDBJ whole genome shotgun (WGS) entry which is preliminary data.</text>
</comment>
<dbReference type="STRING" id="101127.A0A1X2GMA3"/>
<evidence type="ECO:0000256" key="4">
    <source>
        <dbReference type="ARBA" id="ARBA00022989"/>
    </source>
</evidence>
<feature type="transmembrane region" description="Helical" evidence="6">
    <location>
        <begin position="326"/>
        <end position="345"/>
    </location>
</feature>
<evidence type="ECO:0000256" key="1">
    <source>
        <dbReference type="ARBA" id="ARBA00004141"/>
    </source>
</evidence>
<name>A0A1X2GMA3_9FUNG</name>
<dbReference type="Gene3D" id="1.20.1250.20">
    <property type="entry name" value="MFS general substrate transporter like domains"/>
    <property type="match status" value="1"/>
</dbReference>
<feature type="transmembrane region" description="Helical" evidence="6">
    <location>
        <begin position="351"/>
        <end position="370"/>
    </location>
</feature>
<feature type="domain" description="Major facilitator superfamily (MFS) profile" evidence="7">
    <location>
        <begin position="38"/>
        <end position="443"/>
    </location>
</feature>
<evidence type="ECO:0000313" key="8">
    <source>
        <dbReference type="EMBL" id="ORX56937.1"/>
    </source>
</evidence>
<feature type="transmembrane region" description="Helical" evidence="6">
    <location>
        <begin position="382"/>
        <end position="407"/>
    </location>
</feature>
<evidence type="ECO:0000259" key="7">
    <source>
        <dbReference type="PROSITE" id="PS50850"/>
    </source>
</evidence>
<proteinExistence type="predicted"/>
<organism evidence="8 9">
    <name type="scientific">Hesseltinella vesiculosa</name>
    <dbReference type="NCBI Taxonomy" id="101127"/>
    <lineage>
        <taxon>Eukaryota</taxon>
        <taxon>Fungi</taxon>
        <taxon>Fungi incertae sedis</taxon>
        <taxon>Mucoromycota</taxon>
        <taxon>Mucoromycotina</taxon>
        <taxon>Mucoromycetes</taxon>
        <taxon>Mucorales</taxon>
        <taxon>Cunninghamellaceae</taxon>
        <taxon>Hesseltinella</taxon>
    </lineage>
</organism>
<dbReference type="CDD" id="cd17323">
    <property type="entry name" value="MFS_Tpo1_MDR_like"/>
    <property type="match status" value="1"/>
</dbReference>
<dbReference type="PROSITE" id="PS50850">
    <property type="entry name" value="MFS"/>
    <property type="match status" value="1"/>
</dbReference>
<gene>
    <name evidence="8" type="ORF">DM01DRAFT_1334494</name>
</gene>
<dbReference type="GO" id="GO:0005886">
    <property type="term" value="C:plasma membrane"/>
    <property type="evidence" value="ECO:0007669"/>
    <property type="project" value="TreeGrafter"/>
</dbReference>
<keyword evidence="5 6" id="KW-0472">Membrane</keyword>
<feature type="transmembrane region" description="Helical" evidence="6">
    <location>
        <begin position="71"/>
        <end position="91"/>
    </location>
</feature>
<accession>A0A1X2GMA3</accession>
<sequence>MHSQDDLEEATIKQEEIPEKDLDTDMPMQWSNSKKYLQFAIVFLNAFLCYFSSSVYIPALTTLEAIFNVDLTTINSTVSVFIVVTGVAPMIWSPLSERIGRKWTYLVSTALYAVFSLITGFAVNLPMFYIFRILQGIACSAAVGVGGGTVADIFEPAVRGKAMGIFLLGVIIGPAIGPLVGGFVNQYLGWRWIFFICAILGAAVSVINVLFLKETLYRAPNDPLPTGLARFKFNPFVSLKLLATWELLLASFPQGIVFGWFYLLVTNLPVAFGEIYHFQSGTIGLLFLSSGIGNCIGSVISGIICDMVYLRMKKSRGTAKPEYRLYAAYIGVPVALAGLLMYGWFLEARTYPWIAPVVAMGIITFGQMFFMSVASTYVAEAYFPLSASALSAVNFFRCLFAMVFSLISDTVRNGLGDGWTYTTGAILFVASILLCLPILQIYGERLRKARLA</sequence>
<evidence type="ECO:0000256" key="2">
    <source>
        <dbReference type="ARBA" id="ARBA00022448"/>
    </source>
</evidence>
<feature type="transmembrane region" description="Helical" evidence="6">
    <location>
        <begin position="129"/>
        <end position="151"/>
    </location>
</feature>
<feature type="transmembrane region" description="Helical" evidence="6">
    <location>
        <begin position="283"/>
        <end position="305"/>
    </location>
</feature>
<feature type="transmembrane region" description="Helical" evidence="6">
    <location>
        <begin position="241"/>
        <end position="263"/>
    </location>
</feature>
<reference evidence="8 9" key="1">
    <citation type="submission" date="2016-07" db="EMBL/GenBank/DDBJ databases">
        <title>Pervasive Adenine N6-methylation of Active Genes in Fungi.</title>
        <authorList>
            <consortium name="DOE Joint Genome Institute"/>
            <person name="Mondo S.J."/>
            <person name="Dannebaum R.O."/>
            <person name="Kuo R.C."/>
            <person name="Labutti K."/>
            <person name="Haridas S."/>
            <person name="Kuo A."/>
            <person name="Salamov A."/>
            <person name="Ahrendt S.R."/>
            <person name="Lipzen A."/>
            <person name="Sullivan W."/>
            <person name="Andreopoulos W.B."/>
            <person name="Clum A."/>
            <person name="Lindquist E."/>
            <person name="Daum C."/>
            <person name="Ramamoorthy G.K."/>
            <person name="Gryganskyi A."/>
            <person name="Culley D."/>
            <person name="Magnuson J.K."/>
            <person name="James T.Y."/>
            <person name="O'Malley M.A."/>
            <person name="Stajich J.E."/>
            <person name="Spatafora J.W."/>
            <person name="Visel A."/>
            <person name="Grigoriev I.V."/>
        </authorList>
    </citation>
    <scope>NUCLEOTIDE SEQUENCE [LARGE SCALE GENOMIC DNA]</scope>
    <source>
        <strain evidence="8 9">NRRL 3301</strain>
    </source>
</reference>
<keyword evidence="4 6" id="KW-1133">Transmembrane helix</keyword>
<evidence type="ECO:0000256" key="6">
    <source>
        <dbReference type="SAM" id="Phobius"/>
    </source>
</evidence>
<evidence type="ECO:0000256" key="5">
    <source>
        <dbReference type="ARBA" id="ARBA00023136"/>
    </source>
</evidence>
<dbReference type="OrthoDB" id="2130629at2759"/>
<evidence type="ECO:0000313" key="9">
    <source>
        <dbReference type="Proteomes" id="UP000242146"/>
    </source>
</evidence>
<dbReference type="GO" id="GO:0022857">
    <property type="term" value="F:transmembrane transporter activity"/>
    <property type="evidence" value="ECO:0007669"/>
    <property type="project" value="InterPro"/>
</dbReference>
<dbReference type="SUPFAM" id="SSF103473">
    <property type="entry name" value="MFS general substrate transporter"/>
    <property type="match status" value="1"/>
</dbReference>
<keyword evidence="2" id="KW-0813">Transport</keyword>